<dbReference type="Gene3D" id="1.20.120.1750">
    <property type="match status" value="1"/>
</dbReference>
<reference evidence="8 9" key="1">
    <citation type="journal article" date="2018" name="New Phytol.">
        <title>Phylogenomics of Endogonaceae and evolution of mycorrhizas within Mucoromycota.</title>
        <authorList>
            <person name="Chang Y."/>
            <person name="Desiro A."/>
            <person name="Na H."/>
            <person name="Sandor L."/>
            <person name="Lipzen A."/>
            <person name="Clum A."/>
            <person name="Barry K."/>
            <person name="Grigoriev I.V."/>
            <person name="Martin F.M."/>
            <person name="Stajich J.E."/>
            <person name="Smith M.E."/>
            <person name="Bonito G."/>
            <person name="Spatafora J.W."/>
        </authorList>
    </citation>
    <scope>NUCLEOTIDE SEQUENCE [LARGE SCALE GENOMIC DNA]</scope>
    <source>
        <strain evidence="8 9">GMNB39</strain>
    </source>
</reference>
<dbReference type="PROSITE" id="PS00518">
    <property type="entry name" value="ZF_RING_1"/>
    <property type="match status" value="1"/>
</dbReference>
<proteinExistence type="predicted"/>
<evidence type="ECO:0000256" key="1">
    <source>
        <dbReference type="ARBA" id="ARBA00022679"/>
    </source>
</evidence>
<name>A0A433AKB3_9FUNG</name>
<keyword evidence="4" id="KW-0863">Zinc-finger</keyword>
<organism evidence="8 9">
    <name type="scientific">Jimgerdemannia flammicorona</name>
    <dbReference type="NCBI Taxonomy" id="994334"/>
    <lineage>
        <taxon>Eukaryota</taxon>
        <taxon>Fungi</taxon>
        <taxon>Fungi incertae sedis</taxon>
        <taxon>Mucoromycota</taxon>
        <taxon>Mucoromycotina</taxon>
        <taxon>Endogonomycetes</taxon>
        <taxon>Endogonales</taxon>
        <taxon>Endogonaceae</taxon>
        <taxon>Jimgerdemannia</taxon>
    </lineage>
</organism>
<feature type="domain" description="RING-type" evidence="7">
    <location>
        <begin position="10"/>
        <end position="202"/>
    </location>
</feature>
<evidence type="ECO:0000256" key="3">
    <source>
        <dbReference type="ARBA" id="ARBA00022737"/>
    </source>
</evidence>
<dbReference type="GO" id="GO:0004842">
    <property type="term" value="F:ubiquitin-protein transferase activity"/>
    <property type="evidence" value="ECO:0007669"/>
    <property type="project" value="InterPro"/>
</dbReference>
<evidence type="ECO:0000259" key="7">
    <source>
        <dbReference type="PROSITE" id="PS51873"/>
    </source>
</evidence>
<keyword evidence="9" id="KW-1185">Reference proteome</keyword>
<dbReference type="PANTHER" id="PTHR11685">
    <property type="entry name" value="RBR FAMILY RING FINGER AND IBR DOMAIN-CONTAINING"/>
    <property type="match status" value="1"/>
</dbReference>
<dbReference type="InterPro" id="IPR017907">
    <property type="entry name" value="Znf_RING_CS"/>
</dbReference>
<gene>
    <name evidence="8" type="ORF">BC936DRAFT_140599</name>
</gene>
<evidence type="ECO:0000313" key="9">
    <source>
        <dbReference type="Proteomes" id="UP000268093"/>
    </source>
</evidence>
<dbReference type="GO" id="GO:0016567">
    <property type="term" value="P:protein ubiquitination"/>
    <property type="evidence" value="ECO:0007669"/>
    <property type="project" value="InterPro"/>
</dbReference>
<evidence type="ECO:0000256" key="6">
    <source>
        <dbReference type="ARBA" id="ARBA00022833"/>
    </source>
</evidence>
<dbReference type="EMBL" id="RBNI01017405">
    <property type="protein sequence ID" value="RUP03171.1"/>
    <property type="molecule type" value="Genomic_DNA"/>
</dbReference>
<dbReference type="InterPro" id="IPR031127">
    <property type="entry name" value="E3_UB_ligase_RBR"/>
</dbReference>
<protein>
    <recommendedName>
        <fullName evidence="7">RING-type domain-containing protein</fullName>
    </recommendedName>
</protein>
<sequence>MGASLSRPPPPPKCVSCYSDDSFQSSRLRCNHHYCRSCLQRMFEMAATTEPFAPPRCCGCPIKIEYARQTLSAEELQPYMTRVDELDAALRPWRSCPNCGTNIILPARTIPSRARTTLKCPKCKVGKVCTGCGAAAHQGRERCDDQRLFELALNERWKRCPHCGTMVEKREGCNNMVCVCGGFFCYRCGKWKCRCRWKCLRW</sequence>
<dbReference type="Proteomes" id="UP000268093">
    <property type="component" value="Unassembled WGS sequence"/>
</dbReference>
<evidence type="ECO:0000256" key="2">
    <source>
        <dbReference type="ARBA" id="ARBA00022723"/>
    </source>
</evidence>
<dbReference type="SUPFAM" id="SSF57850">
    <property type="entry name" value="RING/U-box"/>
    <property type="match status" value="2"/>
</dbReference>
<dbReference type="GO" id="GO:0008270">
    <property type="term" value="F:zinc ion binding"/>
    <property type="evidence" value="ECO:0007669"/>
    <property type="project" value="UniProtKB-KW"/>
</dbReference>
<keyword evidence="2" id="KW-0479">Metal-binding</keyword>
<dbReference type="OrthoDB" id="1431934at2759"/>
<evidence type="ECO:0000256" key="4">
    <source>
        <dbReference type="ARBA" id="ARBA00022771"/>
    </source>
</evidence>
<keyword evidence="3" id="KW-0677">Repeat</keyword>
<accession>A0A433AKB3</accession>
<dbReference type="AlphaFoldDB" id="A0A433AKB3"/>
<evidence type="ECO:0000313" key="8">
    <source>
        <dbReference type="EMBL" id="RUP03171.1"/>
    </source>
</evidence>
<dbReference type="InterPro" id="IPR044066">
    <property type="entry name" value="TRIAD_supradom"/>
</dbReference>
<evidence type="ECO:0000256" key="5">
    <source>
        <dbReference type="ARBA" id="ARBA00022786"/>
    </source>
</evidence>
<keyword evidence="6" id="KW-0862">Zinc</keyword>
<comment type="caution">
    <text evidence="8">The sequence shown here is derived from an EMBL/GenBank/DDBJ whole genome shotgun (WGS) entry which is preliminary data.</text>
</comment>
<dbReference type="Pfam" id="PF26200">
    <property type="entry name" value="Rcat_RNF216"/>
    <property type="match status" value="1"/>
</dbReference>
<dbReference type="PROSITE" id="PS51873">
    <property type="entry name" value="TRIAD"/>
    <property type="match status" value="1"/>
</dbReference>
<dbReference type="CDD" id="cd22584">
    <property type="entry name" value="Rcat_RBR_unk"/>
    <property type="match status" value="1"/>
</dbReference>
<keyword evidence="5" id="KW-0833">Ubl conjugation pathway</keyword>
<keyword evidence="1" id="KW-0808">Transferase</keyword>